<dbReference type="PROSITE" id="PS50043">
    <property type="entry name" value="HTH_LUXR_2"/>
    <property type="match status" value="1"/>
</dbReference>
<evidence type="ECO:0000313" key="6">
    <source>
        <dbReference type="Proteomes" id="UP001597417"/>
    </source>
</evidence>
<evidence type="ECO:0000256" key="3">
    <source>
        <dbReference type="ARBA" id="ARBA00023163"/>
    </source>
</evidence>
<dbReference type="InterPro" id="IPR059106">
    <property type="entry name" value="WHD_MalT"/>
</dbReference>
<dbReference type="Pfam" id="PF25873">
    <property type="entry name" value="WHD_MalT"/>
    <property type="match status" value="1"/>
</dbReference>
<dbReference type="Gene3D" id="1.10.10.10">
    <property type="entry name" value="Winged helix-like DNA-binding domain superfamily/Winged helix DNA-binding domain"/>
    <property type="match status" value="1"/>
</dbReference>
<protein>
    <submittedName>
        <fullName evidence="5">LuxR C-terminal-related transcriptional regulator</fullName>
    </submittedName>
</protein>
<dbReference type="RefSeq" id="WP_378265021.1">
    <property type="nucleotide sequence ID" value="NZ_JBHUKR010000007.1"/>
</dbReference>
<evidence type="ECO:0000313" key="5">
    <source>
        <dbReference type="EMBL" id="MFD2417342.1"/>
    </source>
</evidence>
<evidence type="ECO:0000256" key="2">
    <source>
        <dbReference type="ARBA" id="ARBA00023125"/>
    </source>
</evidence>
<dbReference type="InterPro" id="IPR016032">
    <property type="entry name" value="Sig_transdc_resp-reg_C-effctor"/>
</dbReference>
<evidence type="ECO:0000259" key="4">
    <source>
        <dbReference type="PROSITE" id="PS50043"/>
    </source>
</evidence>
<dbReference type="InterPro" id="IPR036388">
    <property type="entry name" value="WH-like_DNA-bd_sf"/>
</dbReference>
<dbReference type="PANTHER" id="PTHR44688:SF16">
    <property type="entry name" value="DNA-BINDING TRANSCRIPTIONAL ACTIVATOR DEVR_DOSR"/>
    <property type="match status" value="1"/>
</dbReference>
<dbReference type="SUPFAM" id="SSF52540">
    <property type="entry name" value="P-loop containing nucleoside triphosphate hydrolases"/>
    <property type="match status" value="1"/>
</dbReference>
<sequence length="868" mass="95379">MPEPKITQPPPPRELIRRTRLGGMLPDVTETEDDPVVTVVCAPAGFGKTTLVSGWADASRGTAGPGAVVWVNVDAADNDPSVFLSGVLAAFNRVLAGTRAARVPEPRRTGQDFVALLADTVKRHEERIWLVLDDFHELGEQIAQQIVDTLLRRMPRNFRLVLSGRVDPPVALHRLRIAGRLRELRAADLAFSRAETAEAIALHGVHLSEEHLDRLVSLTGGWPAAIRMAAQALRNSRDPATILDSFVETDRAVAEYLTGEVLSPLPEDRQDFLRRTSVTAQVTSGLAMALTGRTDAAAVLESLARSSSLISRSGSDGDRYRMHPFLRTYLMSELRRQLPTLFADLHGLAARWFAEQGDRVSAAAYAANAHDPELSASLVTRHGLGLVLGGDFPALRALAATLSTQARADAEIGLILILGDLAAGERAAAEMRISGLSEAVRRNPAERVRDLDLVVRTHWARLAGRVVPAMDELGERLDRIADPDLLMLALINRGTAMFWLGDHQAAGRDLSWALRIATAHQFDYAIVHCLSHLAGVASVDSDYPRMRRMADEALRFAEKHDLADSPVCSFAYTVAAWVAYQFLEHDRARELARRAVEVLGTSNDRTVELCALSFEAAVDFEWGDDPHAALVRMRRQWATVSRQDPVQPTLVAHLAPIEQRMALRLGRPDWAAEAERRASAWLGDHGEVHLLRARMHAHYGRVTAARALLDKITKGRVPCLLVASRIEAHLLAAVLAERAHDGRTANLEIRAGIELAEPRRALRPFYDAGQEIRQLLVPQLGRLGRLDPFVEEILDAIPPAPAGVTAELTPREVQLLRELPSLATIEEIAGSLYVSVNTVKTHLRNVYRKLGVTSRRDAVIAARERGLL</sequence>
<dbReference type="Proteomes" id="UP001597417">
    <property type="component" value="Unassembled WGS sequence"/>
</dbReference>
<dbReference type="CDD" id="cd06170">
    <property type="entry name" value="LuxR_C_like"/>
    <property type="match status" value="1"/>
</dbReference>
<dbReference type="InterPro" id="IPR011990">
    <property type="entry name" value="TPR-like_helical_dom_sf"/>
</dbReference>
<dbReference type="Gene3D" id="1.25.40.10">
    <property type="entry name" value="Tetratricopeptide repeat domain"/>
    <property type="match status" value="1"/>
</dbReference>
<name>A0ABW5FSD5_9PSEU</name>
<dbReference type="EMBL" id="JBHUKR010000007">
    <property type="protein sequence ID" value="MFD2417342.1"/>
    <property type="molecule type" value="Genomic_DNA"/>
</dbReference>
<comment type="caution">
    <text evidence="5">The sequence shown here is derived from an EMBL/GenBank/DDBJ whole genome shotgun (WGS) entry which is preliminary data.</text>
</comment>
<gene>
    <name evidence="5" type="ORF">ACFSXZ_13515</name>
</gene>
<dbReference type="InterPro" id="IPR027417">
    <property type="entry name" value="P-loop_NTPase"/>
</dbReference>
<keyword evidence="1" id="KW-0805">Transcription regulation</keyword>
<organism evidence="5 6">
    <name type="scientific">Amycolatopsis pigmentata</name>
    <dbReference type="NCBI Taxonomy" id="450801"/>
    <lineage>
        <taxon>Bacteria</taxon>
        <taxon>Bacillati</taxon>
        <taxon>Actinomycetota</taxon>
        <taxon>Actinomycetes</taxon>
        <taxon>Pseudonocardiales</taxon>
        <taxon>Pseudonocardiaceae</taxon>
        <taxon>Amycolatopsis</taxon>
    </lineage>
</organism>
<proteinExistence type="predicted"/>
<dbReference type="Gene3D" id="3.40.50.300">
    <property type="entry name" value="P-loop containing nucleotide triphosphate hydrolases"/>
    <property type="match status" value="1"/>
</dbReference>
<evidence type="ECO:0000256" key="1">
    <source>
        <dbReference type="ARBA" id="ARBA00023015"/>
    </source>
</evidence>
<dbReference type="PANTHER" id="PTHR44688">
    <property type="entry name" value="DNA-BINDING TRANSCRIPTIONAL ACTIVATOR DEVR_DOSR"/>
    <property type="match status" value="1"/>
</dbReference>
<accession>A0ABW5FSD5</accession>
<dbReference type="PRINTS" id="PR00038">
    <property type="entry name" value="HTHLUXR"/>
</dbReference>
<reference evidence="6" key="1">
    <citation type="journal article" date="2019" name="Int. J. Syst. Evol. Microbiol.">
        <title>The Global Catalogue of Microorganisms (GCM) 10K type strain sequencing project: providing services to taxonomists for standard genome sequencing and annotation.</title>
        <authorList>
            <consortium name="The Broad Institute Genomics Platform"/>
            <consortium name="The Broad Institute Genome Sequencing Center for Infectious Disease"/>
            <person name="Wu L."/>
            <person name="Ma J."/>
        </authorList>
    </citation>
    <scope>NUCLEOTIDE SEQUENCE [LARGE SCALE GENOMIC DNA]</scope>
    <source>
        <strain evidence="6">CGMCC 4.7645</strain>
    </source>
</reference>
<dbReference type="SUPFAM" id="SSF46894">
    <property type="entry name" value="C-terminal effector domain of the bipartite response regulators"/>
    <property type="match status" value="1"/>
</dbReference>
<keyword evidence="6" id="KW-1185">Reference proteome</keyword>
<feature type="domain" description="HTH luxR-type" evidence="4">
    <location>
        <begin position="801"/>
        <end position="866"/>
    </location>
</feature>
<keyword evidence="2" id="KW-0238">DNA-binding</keyword>
<dbReference type="InterPro" id="IPR000792">
    <property type="entry name" value="Tscrpt_reg_LuxR_C"/>
</dbReference>
<dbReference type="Pfam" id="PF00196">
    <property type="entry name" value="GerE"/>
    <property type="match status" value="1"/>
</dbReference>
<dbReference type="SUPFAM" id="SSF48452">
    <property type="entry name" value="TPR-like"/>
    <property type="match status" value="1"/>
</dbReference>
<keyword evidence="3" id="KW-0804">Transcription</keyword>
<dbReference type="SMART" id="SM00421">
    <property type="entry name" value="HTH_LUXR"/>
    <property type="match status" value="1"/>
</dbReference>